<comment type="caution">
    <text evidence="2">The sequence shown here is derived from an EMBL/GenBank/DDBJ whole genome shotgun (WGS) entry which is preliminary data.</text>
</comment>
<dbReference type="InterPro" id="IPR046797">
    <property type="entry name" value="PDDEXK_12"/>
</dbReference>
<evidence type="ECO:0000313" key="2">
    <source>
        <dbReference type="EMBL" id="CAG9990009.1"/>
    </source>
</evidence>
<evidence type="ECO:0000313" key="3">
    <source>
        <dbReference type="Proteomes" id="UP000754883"/>
    </source>
</evidence>
<organism evidence="2 3">
    <name type="scientific">Clonostachys byssicola</name>
    <dbReference type="NCBI Taxonomy" id="160290"/>
    <lineage>
        <taxon>Eukaryota</taxon>
        <taxon>Fungi</taxon>
        <taxon>Dikarya</taxon>
        <taxon>Ascomycota</taxon>
        <taxon>Pezizomycotina</taxon>
        <taxon>Sordariomycetes</taxon>
        <taxon>Hypocreomycetidae</taxon>
        <taxon>Hypocreales</taxon>
        <taxon>Bionectriaceae</taxon>
        <taxon>Clonostachys</taxon>
    </lineage>
</organism>
<feature type="domain" description="PD-(D/E)XK nuclease-like" evidence="1">
    <location>
        <begin position="58"/>
        <end position="268"/>
    </location>
</feature>
<dbReference type="Pfam" id="PF20516">
    <property type="entry name" value="PDDEXK_12"/>
    <property type="match status" value="1"/>
</dbReference>
<reference evidence="3" key="1">
    <citation type="submission" date="2019-06" db="EMBL/GenBank/DDBJ databases">
        <authorList>
            <person name="Broberg M."/>
        </authorList>
    </citation>
    <scope>NUCLEOTIDE SEQUENCE [LARGE SCALE GENOMIC DNA]</scope>
</reference>
<dbReference type="OrthoDB" id="4161186at2759"/>
<evidence type="ECO:0000259" key="1">
    <source>
        <dbReference type="Pfam" id="PF20516"/>
    </source>
</evidence>
<sequence>MGLNLDIGGLECKQLDNDYPPLAAASLVQELLEIDMGIDILLYDKKRLNIKPWRSVFKDKGINTLPGCVPSWEELNTVCERAIEYFNSDYEEFSWNIEVYYRLLKSIFRGSGEPSTQPFDFILYYIGTIYLVLQGKRWWIFTSLMVPTLMLKRAEYLLSTVNYTDYRPLQLYPITLSIKTKRSGKDLDVVQLQIGSAVKAVITSTQPDRTDEEAITDTLFVFSMLEPQNITLEDGTNITEFGSMQSILKMYQIVAGLCCLAGWAKEFYMPWY</sequence>
<name>A0A9N9UIY7_9HYPO</name>
<accession>A0A9N9UIY7</accession>
<dbReference type="EMBL" id="CABFNO020001468">
    <property type="protein sequence ID" value="CAG9990009.1"/>
    <property type="molecule type" value="Genomic_DNA"/>
</dbReference>
<protein>
    <recommendedName>
        <fullName evidence="1">PD-(D/E)XK nuclease-like domain-containing protein</fullName>
    </recommendedName>
</protein>
<dbReference type="Proteomes" id="UP000754883">
    <property type="component" value="Unassembled WGS sequence"/>
</dbReference>
<keyword evidence="3" id="KW-1185">Reference proteome</keyword>
<dbReference type="AlphaFoldDB" id="A0A9N9UIY7"/>
<gene>
    <name evidence="2" type="ORF">CBYS24578_00017538</name>
</gene>
<proteinExistence type="predicted"/>
<reference evidence="2 3" key="2">
    <citation type="submission" date="2021-10" db="EMBL/GenBank/DDBJ databases">
        <authorList>
            <person name="Piombo E."/>
        </authorList>
    </citation>
    <scope>NUCLEOTIDE SEQUENCE [LARGE SCALE GENOMIC DNA]</scope>
</reference>